<evidence type="ECO:0000256" key="6">
    <source>
        <dbReference type="ARBA" id="ARBA00022750"/>
    </source>
</evidence>
<evidence type="ECO:0000256" key="13">
    <source>
        <dbReference type="ARBA" id="ARBA00022932"/>
    </source>
</evidence>
<dbReference type="GO" id="GO:0005634">
    <property type="term" value="C:nucleus"/>
    <property type="evidence" value="ECO:0007669"/>
    <property type="project" value="UniProtKB-ARBA"/>
</dbReference>
<evidence type="ECO:0000259" key="17">
    <source>
        <dbReference type="PROSITE" id="PS50994"/>
    </source>
</evidence>
<dbReference type="InterPro" id="IPR041588">
    <property type="entry name" value="Integrase_H2C2"/>
</dbReference>
<evidence type="ECO:0000256" key="4">
    <source>
        <dbReference type="ARBA" id="ARBA00022722"/>
    </source>
</evidence>
<keyword evidence="11" id="KW-0229">DNA integration</keyword>
<dbReference type="InterPro" id="IPR012337">
    <property type="entry name" value="RNaseH-like_sf"/>
</dbReference>
<organism evidence="18 19">
    <name type="scientific">Armillaria ostoyae</name>
    <name type="common">Armillaria root rot fungus</name>
    <dbReference type="NCBI Taxonomy" id="47428"/>
    <lineage>
        <taxon>Eukaryota</taxon>
        <taxon>Fungi</taxon>
        <taxon>Dikarya</taxon>
        <taxon>Basidiomycota</taxon>
        <taxon>Agaricomycotina</taxon>
        <taxon>Agaricomycetes</taxon>
        <taxon>Agaricomycetidae</taxon>
        <taxon>Agaricales</taxon>
        <taxon>Marasmiineae</taxon>
        <taxon>Physalacriaceae</taxon>
        <taxon>Armillaria</taxon>
    </lineage>
</organism>
<dbReference type="Gene3D" id="3.30.420.10">
    <property type="entry name" value="Ribonuclease H-like superfamily/Ribonuclease H"/>
    <property type="match status" value="1"/>
</dbReference>
<dbReference type="OrthoDB" id="3158924at2759"/>
<dbReference type="Pfam" id="PF17917">
    <property type="entry name" value="RT_RNaseH"/>
    <property type="match status" value="1"/>
</dbReference>
<evidence type="ECO:0000256" key="2">
    <source>
        <dbReference type="ARBA" id="ARBA00022679"/>
    </source>
</evidence>
<dbReference type="InterPro" id="IPR016197">
    <property type="entry name" value="Chromo-like_dom_sf"/>
</dbReference>
<keyword evidence="15" id="KW-0233">DNA recombination</keyword>
<dbReference type="GO" id="GO:0015074">
    <property type="term" value="P:DNA integration"/>
    <property type="evidence" value="ECO:0007669"/>
    <property type="project" value="UniProtKB-KW"/>
</dbReference>
<feature type="region of interest" description="Disordered" evidence="16">
    <location>
        <begin position="747"/>
        <end position="774"/>
    </location>
</feature>
<dbReference type="InterPro" id="IPR036397">
    <property type="entry name" value="RNaseH_sf"/>
</dbReference>
<keyword evidence="8" id="KW-0378">Hydrolase</keyword>
<keyword evidence="19" id="KW-1185">Reference proteome</keyword>
<dbReference type="GO" id="GO:0006310">
    <property type="term" value="P:DNA recombination"/>
    <property type="evidence" value="ECO:0007669"/>
    <property type="project" value="UniProtKB-KW"/>
</dbReference>
<keyword evidence="14" id="KW-0238">DNA-binding</keyword>
<keyword evidence="2" id="KW-0808">Transferase</keyword>
<dbReference type="Pfam" id="PF17921">
    <property type="entry name" value="Integrase_H2C2"/>
    <property type="match status" value="1"/>
</dbReference>
<evidence type="ECO:0000256" key="15">
    <source>
        <dbReference type="ARBA" id="ARBA00023172"/>
    </source>
</evidence>
<dbReference type="OMA" id="ISGMHIN"/>
<feature type="compositionally biased region" description="Low complexity" evidence="16">
    <location>
        <begin position="754"/>
        <end position="765"/>
    </location>
</feature>
<sequence>MTQNGNAFNWRPIHQRCFDMIKRICSKTPVLRPIDSRLKEPIWVVCDTSKSGVGVMYGQGELWQSCRLAGFMSKKFTNAQHNYRVHELEMLAILEALMKWEDKLVGYRIHIITDHKALEFFKTQSNLTGHQMRWMDYLSRFDFDITYIKGENNKVADCLSRYYENDSADDVHVAQDYVRADARIDPDGEDLPPDRFAEVKTCTEKMEVRDIEAQEMAERMSREIPTEVQEEEAEITVEDMLNAGPSLDRVMADEDEFKQDISSGYMQDPLFKIVLGSSDEHKQFEILDGIIWTRNRNGDRVVCILRVMHGMQSLQGAILDQAHRALGHFGFQRTSEYVRRWYWWPRMVTDTKEFCKTCEACQQCKGGTRPPSGKLHPLPIPTKPWESIGMDFVGPFPKVAADDRRKFNYLWVIVCRMTSMVHLVPTHTTMSARQLSSVYMQEIVWLHGLPSSIVSDRDSKFTSKWWRKLHWMMGSRLLMSTSFHPQTDGMTERMNRSVGQMFCAGLHPDQKDWYRRVDLTEFAINASVSDTTRFAPFELNGGYMPSMMRELKDGERLILGVRKFTEAALSNLAAAHDSIIEARVFQAHRTNKKRSTEPVINVGDLVYLSTKNLNIPKGRARKLCPKYVGPYKVSAAHPETSNYTLELPLALQAQQIHPRFHASLLRPHHVNNDALFLNRAQPEPYDFGAPDDTEWFVDEILGHRWDGGERLEFQVCWSMGDTTWEPLDNCKDLVALDRYLEVMGAKSPRRLPKKPAGPAGPVPRVTRGRQARQN</sequence>
<dbReference type="Gene3D" id="2.40.50.40">
    <property type="match status" value="1"/>
</dbReference>
<dbReference type="InterPro" id="IPR041373">
    <property type="entry name" value="RT_RNaseH"/>
</dbReference>
<protein>
    <recommendedName>
        <fullName evidence="17">Integrase catalytic domain-containing protein</fullName>
    </recommendedName>
</protein>
<dbReference type="PANTHER" id="PTHR37984">
    <property type="entry name" value="PROTEIN CBG26694"/>
    <property type="match status" value="1"/>
</dbReference>
<dbReference type="GO" id="GO:0003677">
    <property type="term" value="F:DNA binding"/>
    <property type="evidence" value="ECO:0007669"/>
    <property type="project" value="UniProtKB-KW"/>
</dbReference>
<dbReference type="GO" id="GO:0003887">
    <property type="term" value="F:DNA-directed DNA polymerase activity"/>
    <property type="evidence" value="ECO:0007669"/>
    <property type="project" value="UniProtKB-KW"/>
</dbReference>
<name>A0A284S5T8_ARMOS</name>
<dbReference type="EMBL" id="FUEG01000034">
    <property type="protein sequence ID" value="SJL16373.1"/>
    <property type="molecule type" value="Genomic_DNA"/>
</dbReference>
<evidence type="ECO:0000256" key="7">
    <source>
        <dbReference type="ARBA" id="ARBA00022759"/>
    </source>
</evidence>
<dbReference type="InterPro" id="IPR043502">
    <property type="entry name" value="DNA/RNA_pol_sf"/>
</dbReference>
<evidence type="ECO:0000256" key="14">
    <source>
        <dbReference type="ARBA" id="ARBA00023125"/>
    </source>
</evidence>
<dbReference type="SUPFAM" id="SSF56672">
    <property type="entry name" value="DNA/RNA polymerases"/>
    <property type="match status" value="1"/>
</dbReference>
<keyword evidence="13" id="KW-0239">DNA-directed DNA polymerase</keyword>
<dbReference type="SUPFAM" id="SSF53098">
    <property type="entry name" value="Ribonuclease H-like"/>
    <property type="match status" value="1"/>
</dbReference>
<keyword evidence="5" id="KW-0479">Metal-binding</keyword>
<keyword evidence="4" id="KW-0540">Nuclease</keyword>
<keyword evidence="1" id="KW-0645">Protease</keyword>
<keyword evidence="3" id="KW-0548">Nucleotidyltransferase</keyword>
<evidence type="ECO:0000256" key="16">
    <source>
        <dbReference type="SAM" id="MobiDB-lite"/>
    </source>
</evidence>
<evidence type="ECO:0000256" key="5">
    <source>
        <dbReference type="ARBA" id="ARBA00022723"/>
    </source>
</evidence>
<dbReference type="GO" id="GO:0003723">
    <property type="term" value="F:RNA binding"/>
    <property type="evidence" value="ECO:0007669"/>
    <property type="project" value="UniProtKB-KW"/>
</dbReference>
<dbReference type="Proteomes" id="UP000219338">
    <property type="component" value="Unassembled WGS sequence"/>
</dbReference>
<dbReference type="PANTHER" id="PTHR37984:SF5">
    <property type="entry name" value="PROTEIN NYNRIN-LIKE"/>
    <property type="match status" value="1"/>
</dbReference>
<dbReference type="CDD" id="cd00024">
    <property type="entry name" value="CD_CSD"/>
    <property type="match status" value="1"/>
</dbReference>
<proteinExistence type="predicted"/>
<accession>A0A284S5T8</accession>
<evidence type="ECO:0000256" key="3">
    <source>
        <dbReference type="ARBA" id="ARBA00022695"/>
    </source>
</evidence>
<dbReference type="InterPro" id="IPR056924">
    <property type="entry name" value="SH3_Tf2-1"/>
</dbReference>
<evidence type="ECO:0000256" key="11">
    <source>
        <dbReference type="ARBA" id="ARBA00022908"/>
    </source>
</evidence>
<dbReference type="Gene3D" id="1.10.340.70">
    <property type="match status" value="1"/>
</dbReference>
<evidence type="ECO:0000256" key="9">
    <source>
        <dbReference type="ARBA" id="ARBA00022842"/>
    </source>
</evidence>
<dbReference type="Pfam" id="PF24626">
    <property type="entry name" value="SH3_Tf2-1"/>
    <property type="match status" value="1"/>
</dbReference>
<feature type="domain" description="Integrase catalytic" evidence="17">
    <location>
        <begin position="380"/>
        <end position="544"/>
    </location>
</feature>
<dbReference type="InterPro" id="IPR001584">
    <property type="entry name" value="Integrase_cat-core"/>
</dbReference>
<evidence type="ECO:0000313" key="18">
    <source>
        <dbReference type="EMBL" id="SJL16373.1"/>
    </source>
</evidence>
<evidence type="ECO:0000313" key="19">
    <source>
        <dbReference type="Proteomes" id="UP000219338"/>
    </source>
</evidence>
<evidence type="ECO:0000256" key="10">
    <source>
        <dbReference type="ARBA" id="ARBA00022884"/>
    </source>
</evidence>
<dbReference type="GO" id="GO:0006508">
    <property type="term" value="P:proteolysis"/>
    <property type="evidence" value="ECO:0007669"/>
    <property type="project" value="UniProtKB-KW"/>
</dbReference>
<dbReference type="AlphaFoldDB" id="A0A284S5T8"/>
<dbReference type="GO" id="GO:0046872">
    <property type="term" value="F:metal ion binding"/>
    <property type="evidence" value="ECO:0007669"/>
    <property type="project" value="UniProtKB-KW"/>
</dbReference>
<dbReference type="GO" id="GO:0004519">
    <property type="term" value="F:endonuclease activity"/>
    <property type="evidence" value="ECO:0007669"/>
    <property type="project" value="UniProtKB-KW"/>
</dbReference>
<dbReference type="GO" id="GO:0003964">
    <property type="term" value="F:RNA-directed DNA polymerase activity"/>
    <property type="evidence" value="ECO:0007669"/>
    <property type="project" value="UniProtKB-KW"/>
</dbReference>
<dbReference type="SUPFAM" id="SSF54160">
    <property type="entry name" value="Chromo domain-like"/>
    <property type="match status" value="1"/>
</dbReference>
<evidence type="ECO:0000256" key="8">
    <source>
        <dbReference type="ARBA" id="ARBA00022801"/>
    </source>
</evidence>
<keyword evidence="10" id="KW-0694">RNA-binding</keyword>
<keyword evidence="9" id="KW-0460">Magnesium</keyword>
<keyword evidence="12" id="KW-0695">RNA-directed DNA polymerase</keyword>
<dbReference type="GO" id="GO:0004190">
    <property type="term" value="F:aspartic-type endopeptidase activity"/>
    <property type="evidence" value="ECO:0007669"/>
    <property type="project" value="UniProtKB-KW"/>
</dbReference>
<evidence type="ECO:0000256" key="1">
    <source>
        <dbReference type="ARBA" id="ARBA00022670"/>
    </source>
</evidence>
<dbReference type="CDD" id="cd09274">
    <property type="entry name" value="RNase_HI_RT_Ty3"/>
    <property type="match status" value="1"/>
</dbReference>
<keyword evidence="7" id="KW-0255">Endonuclease</keyword>
<dbReference type="PROSITE" id="PS50994">
    <property type="entry name" value="INTEGRASE"/>
    <property type="match status" value="1"/>
</dbReference>
<reference evidence="19" key="1">
    <citation type="journal article" date="2017" name="Nat. Ecol. Evol.">
        <title>Genome expansion and lineage-specific genetic innovations in the forest pathogenic fungi Armillaria.</title>
        <authorList>
            <person name="Sipos G."/>
            <person name="Prasanna A.N."/>
            <person name="Walter M.C."/>
            <person name="O'Connor E."/>
            <person name="Balint B."/>
            <person name="Krizsan K."/>
            <person name="Kiss B."/>
            <person name="Hess J."/>
            <person name="Varga T."/>
            <person name="Slot J."/>
            <person name="Riley R."/>
            <person name="Boka B."/>
            <person name="Rigling D."/>
            <person name="Barry K."/>
            <person name="Lee J."/>
            <person name="Mihaltcheva S."/>
            <person name="LaButti K."/>
            <person name="Lipzen A."/>
            <person name="Waldron R."/>
            <person name="Moloney N.M."/>
            <person name="Sperisen C."/>
            <person name="Kredics L."/>
            <person name="Vagvoelgyi C."/>
            <person name="Patrignani A."/>
            <person name="Fitzpatrick D."/>
            <person name="Nagy I."/>
            <person name="Doyle S."/>
            <person name="Anderson J.B."/>
            <person name="Grigoriev I.V."/>
            <person name="Gueldener U."/>
            <person name="Muensterkoetter M."/>
            <person name="Nagy L.G."/>
        </authorList>
    </citation>
    <scope>NUCLEOTIDE SEQUENCE [LARGE SCALE GENOMIC DNA]</scope>
    <source>
        <strain evidence="19">C18/9</strain>
    </source>
</reference>
<keyword evidence="6" id="KW-0064">Aspartyl protease</keyword>
<dbReference type="InterPro" id="IPR050951">
    <property type="entry name" value="Retrovirus_Pol_polyprotein"/>
</dbReference>
<gene>
    <name evidence="18" type="ORF">ARMOST_19895</name>
</gene>
<evidence type="ECO:0000256" key="12">
    <source>
        <dbReference type="ARBA" id="ARBA00022918"/>
    </source>
</evidence>
<dbReference type="STRING" id="47428.A0A284S5T8"/>